<dbReference type="EMBL" id="LSRC01000020">
    <property type="protein sequence ID" value="KXI17793.1"/>
    <property type="molecule type" value="Genomic_DNA"/>
</dbReference>
<gene>
    <name evidence="2" type="ORF">HMPREF3230_00591</name>
</gene>
<evidence type="ECO:0000313" key="2">
    <source>
        <dbReference type="EMBL" id="KXI17793.1"/>
    </source>
</evidence>
<organism evidence="2 3">
    <name type="scientific">Gardnerella vaginalis</name>
    <dbReference type="NCBI Taxonomy" id="2702"/>
    <lineage>
        <taxon>Bacteria</taxon>
        <taxon>Bacillati</taxon>
        <taxon>Actinomycetota</taxon>
        <taxon>Actinomycetes</taxon>
        <taxon>Bifidobacteriales</taxon>
        <taxon>Bifidobacteriaceae</taxon>
        <taxon>Gardnerella</taxon>
    </lineage>
</organism>
<keyword evidence="1" id="KW-0472">Membrane</keyword>
<accession>A0A135Z846</accession>
<dbReference type="Proteomes" id="UP000070505">
    <property type="component" value="Unassembled WGS sequence"/>
</dbReference>
<evidence type="ECO:0000313" key="3">
    <source>
        <dbReference type="Proteomes" id="UP000070505"/>
    </source>
</evidence>
<protein>
    <submittedName>
        <fullName evidence="2">Uncharacterized protein</fullName>
    </submittedName>
</protein>
<comment type="caution">
    <text evidence="2">The sequence shown here is derived from an EMBL/GenBank/DDBJ whole genome shotgun (WGS) entry which is preliminary data.</text>
</comment>
<keyword evidence="1" id="KW-0812">Transmembrane</keyword>
<dbReference type="PATRIC" id="fig|2702.101.peg.574"/>
<sequence length="71" mass="8209">MVVMWVITRWLLCVAVTVWVVMWVVMRVVMRVVMWVVMCGKDAMYVDGVGCHVGCNVWLIISCCVKHFMLS</sequence>
<keyword evidence="1" id="KW-1133">Transmembrane helix</keyword>
<reference evidence="2 3" key="1">
    <citation type="submission" date="2016-02" db="EMBL/GenBank/DDBJ databases">
        <authorList>
            <person name="Wen L."/>
            <person name="He K."/>
            <person name="Yang H."/>
        </authorList>
    </citation>
    <scope>NUCLEOTIDE SEQUENCE [LARGE SCALE GENOMIC DNA]</scope>
    <source>
        <strain evidence="2 3">CMW7778B</strain>
    </source>
</reference>
<evidence type="ECO:0000256" key="1">
    <source>
        <dbReference type="SAM" id="Phobius"/>
    </source>
</evidence>
<name>A0A135Z846_GARVA</name>
<feature type="transmembrane region" description="Helical" evidence="1">
    <location>
        <begin position="6"/>
        <end position="25"/>
    </location>
</feature>
<dbReference type="AlphaFoldDB" id="A0A135Z846"/>
<proteinExistence type="predicted"/>